<dbReference type="EMBL" id="LAZR01046694">
    <property type="protein sequence ID" value="KKK95940.1"/>
    <property type="molecule type" value="Genomic_DNA"/>
</dbReference>
<dbReference type="AlphaFoldDB" id="A0A0F9ACF1"/>
<protein>
    <submittedName>
        <fullName evidence="1">Uncharacterized protein</fullName>
    </submittedName>
</protein>
<comment type="caution">
    <text evidence="1">The sequence shown here is derived from an EMBL/GenBank/DDBJ whole genome shotgun (WGS) entry which is preliminary data.</text>
</comment>
<sequence>MQEAEVTIRFPNLSSKQREHLYKAATQLSKAGLTFDTGVGGEGNDWEFDWSLKGAQVLFHKFSDGLLPSGKSIL</sequence>
<proteinExistence type="predicted"/>
<name>A0A0F9ACF1_9ZZZZ</name>
<gene>
    <name evidence="1" type="ORF">LCGC14_2667790</name>
</gene>
<evidence type="ECO:0000313" key="1">
    <source>
        <dbReference type="EMBL" id="KKK95940.1"/>
    </source>
</evidence>
<accession>A0A0F9ACF1</accession>
<reference evidence="1" key="1">
    <citation type="journal article" date="2015" name="Nature">
        <title>Complex archaea that bridge the gap between prokaryotes and eukaryotes.</title>
        <authorList>
            <person name="Spang A."/>
            <person name="Saw J.H."/>
            <person name="Jorgensen S.L."/>
            <person name="Zaremba-Niedzwiedzka K."/>
            <person name="Martijn J."/>
            <person name="Lind A.E."/>
            <person name="van Eijk R."/>
            <person name="Schleper C."/>
            <person name="Guy L."/>
            <person name="Ettema T.J."/>
        </authorList>
    </citation>
    <scope>NUCLEOTIDE SEQUENCE</scope>
</reference>
<organism evidence="1">
    <name type="scientific">marine sediment metagenome</name>
    <dbReference type="NCBI Taxonomy" id="412755"/>
    <lineage>
        <taxon>unclassified sequences</taxon>
        <taxon>metagenomes</taxon>
        <taxon>ecological metagenomes</taxon>
    </lineage>
</organism>